<feature type="domain" description="FAD/NAD(P)-binding" evidence="1">
    <location>
        <begin position="9"/>
        <end position="78"/>
    </location>
</feature>
<organism evidence="2 3">
    <name type="scientific">Arthrobacter hankyongi</name>
    <dbReference type="NCBI Taxonomy" id="2904801"/>
    <lineage>
        <taxon>Bacteria</taxon>
        <taxon>Bacillati</taxon>
        <taxon>Actinomycetota</taxon>
        <taxon>Actinomycetes</taxon>
        <taxon>Micrococcales</taxon>
        <taxon>Micrococcaceae</taxon>
        <taxon>Arthrobacter</taxon>
    </lineage>
</organism>
<dbReference type="RefSeq" id="WP_237826576.1">
    <property type="nucleotide sequence ID" value="NZ_JAKLTQ010000026.1"/>
</dbReference>
<sequence>MADRKTAERVLVLGGGPAGVAYARELGDSGIEVMLFDRNDYNQFQPLLYQVASSQLPAEDIARPHRGLPPDHLRGPIEGVSTSSFQDVIRLRNVVELGLMCSLDAYPGKTPPGTFECRAAFFCIIWPAGWECLRRRNRRRAWPRGRSRWPAEIRRRSSEASTVPA</sequence>
<evidence type="ECO:0000313" key="2">
    <source>
        <dbReference type="EMBL" id="MCG2624544.1"/>
    </source>
</evidence>
<evidence type="ECO:0000313" key="3">
    <source>
        <dbReference type="Proteomes" id="UP001165368"/>
    </source>
</evidence>
<dbReference type="Proteomes" id="UP001165368">
    <property type="component" value="Unassembled WGS sequence"/>
</dbReference>
<dbReference type="InterPro" id="IPR036188">
    <property type="entry name" value="FAD/NAD-bd_sf"/>
</dbReference>
<comment type="caution">
    <text evidence="2">The sequence shown here is derived from an EMBL/GenBank/DDBJ whole genome shotgun (WGS) entry which is preliminary data.</text>
</comment>
<protein>
    <submittedName>
        <fullName evidence="2">FAD-dependent oxidoreductase</fullName>
    </submittedName>
</protein>
<gene>
    <name evidence="2" type="ORF">LVY72_21885</name>
</gene>
<name>A0ABS9LCY0_9MICC</name>
<dbReference type="Gene3D" id="3.50.50.100">
    <property type="match status" value="1"/>
</dbReference>
<dbReference type="SUPFAM" id="SSF51905">
    <property type="entry name" value="FAD/NAD(P)-binding domain"/>
    <property type="match status" value="1"/>
</dbReference>
<dbReference type="Pfam" id="PF07992">
    <property type="entry name" value="Pyr_redox_2"/>
    <property type="match status" value="1"/>
</dbReference>
<evidence type="ECO:0000259" key="1">
    <source>
        <dbReference type="Pfam" id="PF07992"/>
    </source>
</evidence>
<reference evidence="2" key="1">
    <citation type="submission" date="2022-01" db="EMBL/GenBank/DDBJ databases">
        <authorList>
            <person name="Jo J.-H."/>
            <person name="Im W.-T."/>
        </authorList>
    </citation>
    <scope>NUCLEOTIDE SEQUENCE</scope>
    <source>
        <strain evidence="2">I2-34</strain>
    </source>
</reference>
<dbReference type="EMBL" id="JAKLTQ010000026">
    <property type="protein sequence ID" value="MCG2624544.1"/>
    <property type="molecule type" value="Genomic_DNA"/>
</dbReference>
<proteinExistence type="predicted"/>
<keyword evidence="3" id="KW-1185">Reference proteome</keyword>
<accession>A0ABS9LCY0</accession>
<dbReference type="InterPro" id="IPR023753">
    <property type="entry name" value="FAD/NAD-binding_dom"/>
</dbReference>